<reference evidence="2" key="1">
    <citation type="submission" date="2022-11" db="UniProtKB">
        <authorList>
            <consortium name="WormBaseParasite"/>
        </authorList>
    </citation>
    <scope>IDENTIFICATION</scope>
</reference>
<dbReference type="AlphaFoldDB" id="A0A914VSC8"/>
<accession>A0A914VSC8</accession>
<organism evidence="1 2">
    <name type="scientific">Plectus sambesii</name>
    <dbReference type="NCBI Taxonomy" id="2011161"/>
    <lineage>
        <taxon>Eukaryota</taxon>
        <taxon>Metazoa</taxon>
        <taxon>Ecdysozoa</taxon>
        <taxon>Nematoda</taxon>
        <taxon>Chromadorea</taxon>
        <taxon>Plectida</taxon>
        <taxon>Plectina</taxon>
        <taxon>Plectoidea</taxon>
        <taxon>Plectidae</taxon>
        <taxon>Plectus</taxon>
    </lineage>
</organism>
<protein>
    <submittedName>
        <fullName evidence="2">Uncharacterized protein</fullName>
    </submittedName>
</protein>
<name>A0A914VSC8_9BILA</name>
<keyword evidence="1" id="KW-1185">Reference proteome</keyword>
<dbReference type="WBParaSite" id="PSAMB.scaffold2450size23168.g17861.t1">
    <property type="protein sequence ID" value="PSAMB.scaffold2450size23168.g17861.t1"/>
    <property type="gene ID" value="PSAMB.scaffold2450size23168.g17861"/>
</dbReference>
<proteinExistence type="predicted"/>
<evidence type="ECO:0000313" key="2">
    <source>
        <dbReference type="WBParaSite" id="PSAMB.scaffold2450size23168.g17861.t1"/>
    </source>
</evidence>
<dbReference type="Proteomes" id="UP000887566">
    <property type="component" value="Unplaced"/>
</dbReference>
<sequence>MRRPASEAAGRCRRSSFATCRLFRASPPTMCRVARSRPMSAIEDTTPLAPDAAHCATPDVLGRTIESLSWPGRGRARQPVPPIAGPLPKTNTCCTGVKGSPPSALATGVCVGSSVGRRVPRMDIARRQREPRRPPCARAPSARTQAPLTPSIWGYLDDRIEHKRHRPEGAGGITVEHTTRVVLPSTMNDHLGLSPLLYHPAVSIAPFGREHRSTAKTEVDNGAISTQTRKLSTVRLFEHDVRFTDNNPK</sequence>
<evidence type="ECO:0000313" key="1">
    <source>
        <dbReference type="Proteomes" id="UP000887566"/>
    </source>
</evidence>